<sequence length="757" mass="85615">MAMEHIRQFDWCSSEPDVDFVTEADMDNSVIERILRNKFRNPAISSDSEDDGPNVINWDDIFSKRQNIQFQKSQHIYVPCLTQSAPPYPKRSAINGKQQYQCLKLLCADNPDILPKEYLPPATPRDRKLYEEVKEQYEIEQKEFIAWAKTMWTTSHCVRALHPKPHVEAVYEARFKMRALEMSSYPKTYEMAAQIPLEKNNSNACEMVLDKEIKKVNIKSLPKVDCMQITKKCSIIGPHNVPEPCTKHPCKFILPTENSVSILPLTEVQRELAQFGLDNNAHYVVSENALKCLVEFDRPWDITVAVTGVIGPDGETTNVVVLGSEFAVRKEPVLTRTYQAFRHLLLPSLVPSSEKSKLNYKSPNNKKAIEESDNESNVSDGYWGIGPDEDDDEDDDKLCIDEALREWFGSDDDDEAQSKKKKQDKNNDDTIAKDNKSNNKPQKIEDDSGFYNCTCKDTIFEEPPPRSFNRWLVRDTTTGENYNVIVHCAHKVRNDSGEVILEPIPEYQLELGGSAQAPGRIRSLGLSLHLRKNASLINVRVDGDSGEVATFEGMDGERFRREHGDVMSGVAQTLHTTFSQLAGLRPGNYILRHAPSHGSNAMLYVAKSSSTASLTLDFDCSRLEEPDESKSLKTAPTLVPVLLPFHKFRKILPCAFTPHQKMVAREPRPPPQRKKAPPPALQLDAGNGTGGARTKVGNRGIPRYSTSLQNKEKHFSDVKYLMYQASSTLDRLPLTRVRTTAMRLIVCVDYRRSCPER</sequence>
<dbReference type="GO" id="GO:0008023">
    <property type="term" value="C:transcription elongation factor complex"/>
    <property type="evidence" value="ECO:0007669"/>
    <property type="project" value="InterPro"/>
</dbReference>
<dbReference type="AlphaFoldDB" id="A0A8S4S9F6"/>
<dbReference type="PANTHER" id="PTHR14633:SF3">
    <property type="entry name" value="LITTLE ELONGATION COMPLEX SUBUNIT 2"/>
    <property type="match status" value="1"/>
</dbReference>
<feature type="region of interest" description="Disordered" evidence="1">
    <location>
        <begin position="354"/>
        <end position="395"/>
    </location>
</feature>
<feature type="region of interest" description="Disordered" evidence="1">
    <location>
        <begin position="410"/>
        <end position="447"/>
    </location>
</feature>
<dbReference type="GO" id="GO:0045945">
    <property type="term" value="P:positive regulation of transcription by RNA polymerase III"/>
    <property type="evidence" value="ECO:0007669"/>
    <property type="project" value="TreeGrafter"/>
</dbReference>
<dbReference type="Proteomes" id="UP000838756">
    <property type="component" value="Unassembled WGS sequence"/>
</dbReference>
<comment type="caution">
    <text evidence="3">The sequence shown here is derived from an EMBL/GenBank/DDBJ whole genome shotgun (WGS) entry which is preliminary data.</text>
</comment>
<feature type="domain" description="Little elongation complex subunit 2 C-terminal" evidence="2">
    <location>
        <begin position="486"/>
        <end position="658"/>
    </location>
</feature>
<proteinExistence type="predicted"/>
<dbReference type="GO" id="GO:0042795">
    <property type="term" value="P:snRNA transcription by RNA polymerase II"/>
    <property type="evidence" value="ECO:0007669"/>
    <property type="project" value="TreeGrafter"/>
</dbReference>
<name>A0A8S4S9F6_9NEOP</name>
<dbReference type="OrthoDB" id="6288737at2759"/>
<accession>A0A8S4S9F6</accession>
<protein>
    <submittedName>
        <fullName evidence="3">Jg14974 protein</fullName>
    </submittedName>
</protein>
<feature type="compositionally biased region" description="Basic and acidic residues" evidence="1">
    <location>
        <begin position="424"/>
        <end position="446"/>
    </location>
</feature>
<evidence type="ECO:0000313" key="3">
    <source>
        <dbReference type="EMBL" id="CAH2262750.1"/>
    </source>
</evidence>
<organism evidence="3 4">
    <name type="scientific">Pararge aegeria aegeria</name>
    <dbReference type="NCBI Taxonomy" id="348720"/>
    <lineage>
        <taxon>Eukaryota</taxon>
        <taxon>Metazoa</taxon>
        <taxon>Ecdysozoa</taxon>
        <taxon>Arthropoda</taxon>
        <taxon>Hexapoda</taxon>
        <taxon>Insecta</taxon>
        <taxon>Pterygota</taxon>
        <taxon>Neoptera</taxon>
        <taxon>Endopterygota</taxon>
        <taxon>Lepidoptera</taxon>
        <taxon>Glossata</taxon>
        <taxon>Ditrysia</taxon>
        <taxon>Papilionoidea</taxon>
        <taxon>Nymphalidae</taxon>
        <taxon>Satyrinae</taxon>
        <taxon>Satyrini</taxon>
        <taxon>Parargina</taxon>
        <taxon>Pararge</taxon>
    </lineage>
</organism>
<reference evidence="3" key="1">
    <citation type="submission" date="2022-03" db="EMBL/GenBank/DDBJ databases">
        <authorList>
            <person name="Lindestad O."/>
        </authorList>
    </citation>
    <scope>NUCLEOTIDE SEQUENCE</scope>
</reference>
<gene>
    <name evidence="3" type="primary">jg14974</name>
    <name evidence="3" type="ORF">PAEG_LOCUS24206</name>
</gene>
<keyword evidence="4" id="KW-1185">Reference proteome</keyword>
<dbReference type="InterPro" id="IPR019535">
    <property type="entry name" value="ICE2_C"/>
</dbReference>
<evidence type="ECO:0000259" key="2">
    <source>
        <dbReference type="Pfam" id="PF10505"/>
    </source>
</evidence>
<dbReference type="GO" id="GO:0042796">
    <property type="term" value="P:snRNA transcription by RNA polymerase III"/>
    <property type="evidence" value="ECO:0007669"/>
    <property type="project" value="TreeGrafter"/>
</dbReference>
<dbReference type="PANTHER" id="PTHR14633">
    <property type="entry name" value="LITTLE ELONGATION COMPLEX SUBUNIT 2"/>
    <property type="match status" value="1"/>
</dbReference>
<dbReference type="Pfam" id="PF10505">
    <property type="entry name" value="NARG2_C"/>
    <property type="match status" value="1"/>
</dbReference>
<feature type="region of interest" description="Disordered" evidence="1">
    <location>
        <begin position="662"/>
        <end position="703"/>
    </location>
</feature>
<dbReference type="EMBL" id="CAKXAJ010026216">
    <property type="protein sequence ID" value="CAH2262750.1"/>
    <property type="molecule type" value="Genomic_DNA"/>
</dbReference>
<evidence type="ECO:0000256" key="1">
    <source>
        <dbReference type="SAM" id="MobiDB-lite"/>
    </source>
</evidence>
<evidence type="ECO:0000313" key="4">
    <source>
        <dbReference type="Proteomes" id="UP000838756"/>
    </source>
</evidence>